<dbReference type="InterPro" id="IPR017452">
    <property type="entry name" value="GPCR_Rhodpsn_7TM"/>
</dbReference>
<evidence type="ECO:0000313" key="19">
    <source>
        <dbReference type="Proteomes" id="UP000762676"/>
    </source>
</evidence>
<dbReference type="Proteomes" id="UP000762676">
    <property type="component" value="Unassembled WGS sequence"/>
</dbReference>
<dbReference type="GO" id="GO:0007602">
    <property type="term" value="P:phototransduction"/>
    <property type="evidence" value="ECO:0007669"/>
    <property type="project" value="UniProtKB-KW"/>
</dbReference>
<gene>
    <name evidence="18" type="ORF">ElyMa_006703100</name>
</gene>
<feature type="transmembrane region" description="Helical" evidence="15">
    <location>
        <begin position="274"/>
        <end position="296"/>
    </location>
</feature>
<comment type="caution">
    <text evidence="18">The sequence shown here is derived from an EMBL/GenBank/DDBJ whole genome shotgun (WGS) entry which is preliminary data.</text>
</comment>
<evidence type="ECO:0000256" key="8">
    <source>
        <dbReference type="ARBA" id="ARBA00023040"/>
    </source>
</evidence>
<dbReference type="InterPro" id="IPR027430">
    <property type="entry name" value="Retinal_BS"/>
</dbReference>
<dbReference type="Pfam" id="PF00001">
    <property type="entry name" value="7tm_1"/>
    <property type="match status" value="1"/>
</dbReference>
<keyword evidence="6 15" id="KW-1133">Transmembrane helix</keyword>
<keyword evidence="13 15" id="KW-0807">Transducer</keyword>
<keyword evidence="11" id="KW-1015">Disulfide bond</keyword>
<evidence type="ECO:0000256" key="12">
    <source>
        <dbReference type="ARBA" id="ARBA00023170"/>
    </source>
</evidence>
<dbReference type="GO" id="GO:0004930">
    <property type="term" value="F:G protein-coupled receptor activity"/>
    <property type="evidence" value="ECO:0007669"/>
    <property type="project" value="UniProtKB-KW"/>
</dbReference>
<evidence type="ECO:0000256" key="11">
    <source>
        <dbReference type="ARBA" id="ARBA00023157"/>
    </source>
</evidence>
<evidence type="ECO:0000256" key="14">
    <source>
        <dbReference type="ARBA" id="ARBA00023288"/>
    </source>
</evidence>
<evidence type="ECO:0000256" key="2">
    <source>
        <dbReference type="ARBA" id="ARBA00022543"/>
    </source>
</evidence>
<dbReference type="PRINTS" id="PR00238">
    <property type="entry name" value="OPSIN"/>
</dbReference>
<name>A0AAV4IR25_9GAST</name>
<dbReference type="GO" id="GO:0016020">
    <property type="term" value="C:membrane"/>
    <property type="evidence" value="ECO:0007669"/>
    <property type="project" value="UniProtKB-SubCell"/>
</dbReference>
<keyword evidence="12 15" id="KW-0675">Receptor</keyword>
<dbReference type="PANTHER" id="PTHR24240">
    <property type="entry name" value="OPSIN"/>
    <property type="match status" value="1"/>
</dbReference>
<evidence type="ECO:0000256" key="6">
    <source>
        <dbReference type="ARBA" id="ARBA00022989"/>
    </source>
</evidence>
<evidence type="ECO:0000256" key="3">
    <source>
        <dbReference type="ARBA" id="ARBA00022606"/>
    </source>
</evidence>
<keyword evidence="2 15" id="KW-0600">Photoreceptor protein</keyword>
<evidence type="ECO:0000256" key="1">
    <source>
        <dbReference type="ARBA" id="ARBA00004141"/>
    </source>
</evidence>
<evidence type="ECO:0000256" key="9">
    <source>
        <dbReference type="ARBA" id="ARBA00023136"/>
    </source>
</evidence>
<dbReference type="Gene3D" id="1.20.1070.10">
    <property type="entry name" value="Rhodopsin 7-helix transmembrane proteins"/>
    <property type="match status" value="1"/>
</dbReference>
<keyword evidence="7 15" id="KW-0157">Chromophore</keyword>
<keyword evidence="3 15" id="KW-0716">Sensory transduction</keyword>
<evidence type="ECO:0000256" key="10">
    <source>
        <dbReference type="ARBA" id="ARBA00023139"/>
    </source>
</evidence>
<organism evidence="18 19">
    <name type="scientific">Elysia marginata</name>
    <dbReference type="NCBI Taxonomy" id="1093978"/>
    <lineage>
        <taxon>Eukaryota</taxon>
        <taxon>Metazoa</taxon>
        <taxon>Spiralia</taxon>
        <taxon>Lophotrochozoa</taxon>
        <taxon>Mollusca</taxon>
        <taxon>Gastropoda</taxon>
        <taxon>Heterobranchia</taxon>
        <taxon>Euthyneura</taxon>
        <taxon>Panpulmonata</taxon>
        <taxon>Sacoglossa</taxon>
        <taxon>Placobranchoidea</taxon>
        <taxon>Plakobranchidae</taxon>
        <taxon>Elysia</taxon>
    </lineage>
</organism>
<feature type="transmembrane region" description="Helical" evidence="15">
    <location>
        <begin position="165"/>
        <end position="192"/>
    </location>
</feature>
<evidence type="ECO:0000256" key="5">
    <source>
        <dbReference type="ARBA" id="ARBA00022925"/>
    </source>
</evidence>
<keyword evidence="4 15" id="KW-0812">Transmembrane</keyword>
<evidence type="ECO:0000313" key="18">
    <source>
        <dbReference type="EMBL" id="GFS12646.1"/>
    </source>
</evidence>
<dbReference type="InterPro" id="IPR001760">
    <property type="entry name" value="Opsin"/>
</dbReference>
<dbReference type="SUPFAM" id="SSF81321">
    <property type="entry name" value="Family A G protein-coupled receptor-like"/>
    <property type="match status" value="1"/>
</dbReference>
<dbReference type="EMBL" id="BMAT01013413">
    <property type="protein sequence ID" value="GFS12646.1"/>
    <property type="molecule type" value="Genomic_DNA"/>
</dbReference>
<dbReference type="PRINTS" id="PR00237">
    <property type="entry name" value="GPCRRHODOPSN"/>
</dbReference>
<dbReference type="InterPro" id="IPR050125">
    <property type="entry name" value="GPCR_opsins"/>
</dbReference>
<dbReference type="FunFam" id="1.20.1070.10:FF:000044">
    <property type="entry name" value="Opsin, ultraviolet-sensitive"/>
    <property type="match status" value="1"/>
</dbReference>
<keyword evidence="14" id="KW-0449">Lipoprotein</keyword>
<evidence type="ECO:0000256" key="15">
    <source>
        <dbReference type="RuleBase" id="RU004951"/>
    </source>
</evidence>
<keyword evidence="9 15" id="KW-0472">Membrane</keyword>
<feature type="domain" description="G-protein coupled receptors family 1 profile" evidence="17">
    <location>
        <begin position="64"/>
        <end position="327"/>
    </location>
</feature>
<dbReference type="PROSITE" id="PS00238">
    <property type="entry name" value="OPSIN"/>
    <property type="match status" value="1"/>
</dbReference>
<feature type="compositionally biased region" description="Polar residues" evidence="16">
    <location>
        <begin position="427"/>
        <end position="448"/>
    </location>
</feature>
<evidence type="ECO:0000256" key="13">
    <source>
        <dbReference type="ARBA" id="ARBA00023224"/>
    </source>
</evidence>
<evidence type="ECO:0000256" key="16">
    <source>
        <dbReference type="SAM" id="MobiDB-lite"/>
    </source>
</evidence>
<keyword evidence="8 15" id="KW-0297">G-protein coupled receptor</keyword>
<feature type="transmembrane region" description="Helical" evidence="15">
    <location>
        <begin position="84"/>
        <end position="103"/>
    </location>
</feature>
<dbReference type="AlphaFoldDB" id="A0AAV4IR25"/>
<dbReference type="PROSITE" id="PS50262">
    <property type="entry name" value="G_PROTEIN_RECEP_F1_2"/>
    <property type="match status" value="1"/>
</dbReference>
<proteinExistence type="inferred from homology"/>
<dbReference type="GO" id="GO:0007601">
    <property type="term" value="P:visual perception"/>
    <property type="evidence" value="ECO:0007669"/>
    <property type="project" value="InterPro"/>
</dbReference>
<dbReference type="CDD" id="cd15337">
    <property type="entry name" value="7tmA_Opsin_Gq_invertebrates"/>
    <property type="match status" value="1"/>
</dbReference>
<evidence type="ECO:0000256" key="4">
    <source>
        <dbReference type="ARBA" id="ARBA00022692"/>
    </source>
</evidence>
<dbReference type="PROSITE" id="PS00237">
    <property type="entry name" value="G_PROTEIN_RECEP_F1_1"/>
    <property type="match status" value="1"/>
</dbReference>
<comment type="similarity">
    <text evidence="15">Belongs to the G-protein coupled receptor 1 family. Opsin subfamily.</text>
</comment>
<reference evidence="18 19" key="1">
    <citation type="journal article" date="2021" name="Elife">
        <title>Chloroplast acquisition without the gene transfer in kleptoplastic sea slugs, Plakobranchus ocellatus.</title>
        <authorList>
            <person name="Maeda T."/>
            <person name="Takahashi S."/>
            <person name="Yoshida T."/>
            <person name="Shimamura S."/>
            <person name="Takaki Y."/>
            <person name="Nagai Y."/>
            <person name="Toyoda A."/>
            <person name="Suzuki Y."/>
            <person name="Arimoto A."/>
            <person name="Ishii H."/>
            <person name="Satoh N."/>
            <person name="Nishiyama T."/>
            <person name="Hasebe M."/>
            <person name="Maruyama T."/>
            <person name="Minagawa J."/>
            <person name="Obokata J."/>
            <person name="Shigenobu S."/>
        </authorList>
    </citation>
    <scope>NUCLEOTIDE SEQUENCE [LARGE SCALE GENOMIC DNA]</scope>
</reference>
<comment type="caution">
    <text evidence="15">Lacks conserved residue(s) required for the propagation of feature annotation.</text>
</comment>
<feature type="transmembrane region" description="Helical" evidence="15">
    <location>
        <begin position="46"/>
        <end position="72"/>
    </location>
</feature>
<protein>
    <submittedName>
        <fullName evidence="18">Rhodopsin</fullName>
    </submittedName>
</protein>
<evidence type="ECO:0000259" key="17">
    <source>
        <dbReference type="PROSITE" id="PS50262"/>
    </source>
</evidence>
<dbReference type="InterPro" id="IPR000276">
    <property type="entry name" value="GPCR_Rhodpsn"/>
</dbReference>
<keyword evidence="10" id="KW-0564">Palmitate</keyword>
<feature type="transmembrane region" description="Helical" evidence="15">
    <location>
        <begin position="212"/>
        <end position="237"/>
    </location>
</feature>
<feature type="region of interest" description="Disordered" evidence="16">
    <location>
        <begin position="427"/>
        <end position="451"/>
    </location>
</feature>
<keyword evidence="5 15" id="KW-0681">Retinal protein</keyword>
<accession>A0AAV4IR25</accession>
<feature type="transmembrane region" description="Helical" evidence="15">
    <location>
        <begin position="123"/>
        <end position="144"/>
    </location>
</feature>
<evidence type="ECO:0000256" key="7">
    <source>
        <dbReference type="ARBA" id="ARBA00022991"/>
    </source>
</evidence>
<sequence length="476" mass="52769">MDKNSALLTTPAAAAAHLNITTHVYDTHGLFIHPHWYKYPLIPPMWHYSMGIFITFVSVFGILGNLLVMYIFGTTKSLRTPSNMFVVNLSMSDFIFSIIQGFPLMTISCFTRKWIFGKVACELYGLIGGVFGFMSINTLAVIAFDRYNVIARPIKASRSLGYRRAFIMLTCVWTWSTTWTLPPLFGFGAYIPEGFQTSCTFDYLTRDKFTRIHILCMYIFGFSTPLCIILFCYYHIYRAVAAHEKEMGQMAKKLNAEIRQGQSAKKAEIKTARIAMTIILTFLCSWVPYATVALIAQFGPQELVTPYVSELPVVFAKASAMHNPLIYALSHPKFREISNLESDTNIDELEADRAKSVSVRVRQTKKQEAPKQDNAALVQDIMAALATAMSGQQQSQAIPPSQPFTNMDPQQLQSAIYAISQGQLPQNMAQTQTTASASGPSVSAQPATGNLRPGAAVVTTQAEVNGGVTNKAYQAD</sequence>
<keyword evidence="19" id="KW-1185">Reference proteome</keyword>
<dbReference type="GO" id="GO:0009881">
    <property type="term" value="F:photoreceptor activity"/>
    <property type="evidence" value="ECO:0007669"/>
    <property type="project" value="UniProtKB-KW"/>
</dbReference>
<comment type="subcellular location">
    <subcellularLocation>
        <location evidence="1 15">Membrane</location>
        <topology evidence="1 15">Multi-pass membrane protein</topology>
    </subcellularLocation>
</comment>